<name>A0A6A3LEU7_9STRA</name>
<dbReference type="Proteomes" id="UP000434957">
    <property type="component" value="Unassembled WGS sequence"/>
</dbReference>
<comment type="caution">
    <text evidence="2">The sequence shown here is derived from an EMBL/GenBank/DDBJ whole genome shotgun (WGS) entry which is preliminary data.</text>
</comment>
<dbReference type="EMBL" id="QXFT01000351">
    <property type="protein sequence ID" value="KAE9346413.1"/>
    <property type="molecule type" value="Genomic_DNA"/>
</dbReference>
<accession>A0A6A3LEU7</accession>
<evidence type="ECO:0000313" key="2">
    <source>
        <dbReference type="EMBL" id="KAE9017110.1"/>
    </source>
</evidence>
<protein>
    <submittedName>
        <fullName evidence="2">Uncharacterized protein</fullName>
    </submittedName>
</protein>
<evidence type="ECO:0000256" key="1">
    <source>
        <dbReference type="SAM" id="MobiDB-lite"/>
    </source>
</evidence>
<dbReference type="Proteomes" id="UP000435112">
    <property type="component" value="Unassembled WGS sequence"/>
</dbReference>
<gene>
    <name evidence="3" type="ORF">PR001_g7304</name>
    <name evidence="2" type="ORF">PR002_g13482</name>
    <name evidence="4" type="ORF">PR003_g7439</name>
</gene>
<dbReference type="EMBL" id="QXFV01000361">
    <property type="protein sequence ID" value="KAE9039917.1"/>
    <property type="molecule type" value="Genomic_DNA"/>
</dbReference>
<dbReference type="AlphaFoldDB" id="A0A6A3LEU7"/>
<keyword evidence="6" id="KW-1185">Reference proteome</keyword>
<evidence type="ECO:0000313" key="5">
    <source>
        <dbReference type="Proteomes" id="UP000429607"/>
    </source>
</evidence>
<sequence>MASPSVAAVSAFASRPVTTSSEAAPSPSLHVLFFTSTKPPQQRPPRRSLLTQQPLEVLHR</sequence>
<organism evidence="2 7">
    <name type="scientific">Phytophthora rubi</name>
    <dbReference type="NCBI Taxonomy" id="129364"/>
    <lineage>
        <taxon>Eukaryota</taxon>
        <taxon>Sar</taxon>
        <taxon>Stramenopiles</taxon>
        <taxon>Oomycota</taxon>
        <taxon>Peronosporomycetes</taxon>
        <taxon>Peronosporales</taxon>
        <taxon>Peronosporaceae</taxon>
        <taxon>Phytophthora</taxon>
    </lineage>
</organism>
<evidence type="ECO:0000313" key="6">
    <source>
        <dbReference type="Proteomes" id="UP000434957"/>
    </source>
</evidence>
<dbReference type="EMBL" id="QXFU01000892">
    <property type="protein sequence ID" value="KAE9017110.1"/>
    <property type="molecule type" value="Genomic_DNA"/>
</dbReference>
<feature type="region of interest" description="Disordered" evidence="1">
    <location>
        <begin position="36"/>
        <end position="60"/>
    </location>
</feature>
<dbReference type="Proteomes" id="UP000429607">
    <property type="component" value="Unassembled WGS sequence"/>
</dbReference>
<evidence type="ECO:0000313" key="3">
    <source>
        <dbReference type="EMBL" id="KAE9039917.1"/>
    </source>
</evidence>
<feature type="compositionally biased region" description="Low complexity" evidence="1">
    <location>
        <begin position="47"/>
        <end position="60"/>
    </location>
</feature>
<evidence type="ECO:0000313" key="7">
    <source>
        <dbReference type="Proteomes" id="UP000435112"/>
    </source>
</evidence>
<evidence type="ECO:0000313" key="4">
    <source>
        <dbReference type="EMBL" id="KAE9346413.1"/>
    </source>
</evidence>
<reference evidence="5 7" key="1">
    <citation type="submission" date="2018-09" db="EMBL/GenBank/DDBJ databases">
        <title>Genomic investigation of the strawberry pathogen Phytophthora fragariae indicates pathogenicity is determined by transcriptional variation in three key races.</title>
        <authorList>
            <person name="Adams T.M."/>
            <person name="Armitage A.D."/>
            <person name="Sobczyk M.K."/>
            <person name="Bates H.J."/>
            <person name="Dunwell J.M."/>
            <person name="Nellist C.F."/>
            <person name="Harrison R.J."/>
        </authorList>
    </citation>
    <scope>NUCLEOTIDE SEQUENCE [LARGE SCALE GENOMIC DNA]</scope>
    <source>
        <strain evidence="3 5">SCRP249</strain>
        <strain evidence="2 7">SCRP324</strain>
        <strain evidence="4 6">SCRP333</strain>
    </source>
</reference>
<proteinExistence type="predicted"/>